<evidence type="ECO:0000256" key="9">
    <source>
        <dbReference type="RuleBase" id="RU366031"/>
    </source>
</evidence>
<comment type="function">
    <text evidence="6 9">Catalyzes cyclization of the linear tetrapyrrole, hydroxymethylbilane, to the macrocyclic uroporphyrinogen III.</text>
</comment>
<comment type="pathway">
    <text evidence="1 9">Porphyrin-containing compound metabolism; protoporphyrin-IX biosynthesis; coproporphyrinogen-III from 5-aminolevulinate: step 3/4.</text>
</comment>
<dbReference type="CDD" id="cd06578">
    <property type="entry name" value="HemD"/>
    <property type="match status" value="1"/>
</dbReference>
<evidence type="ECO:0000256" key="1">
    <source>
        <dbReference type="ARBA" id="ARBA00004772"/>
    </source>
</evidence>
<dbReference type="PANTHER" id="PTHR38042:SF1">
    <property type="entry name" value="UROPORPHYRINOGEN-III SYNTHASE, CHLOROPLASTIC"/>
    <property type="match status" value="1"/>
</dbReference>
<evidence type="ECO:0000256" key="5">
    <source>
        <dbReference type="ARBA" id="ARBA00023244"/>
    </source>
</evidence>
<evidence type="ECO:0000256" key="2">
    <source>
        <dbReference type="ARBA" id="ARBA00008133"/>
    </source>
</evidence>
<dbReference type="EC" id="4.2.1.75" evidence="3 9"/>
<reference evidence="11" key="1">
    <citation type="journal article" date="2011" name="Environ. Microbiol.">
        <title>Time-series analyses of Monterey Bay coastal microbial picoplankton using a 'genome proxy' microarray.</title>
        <authorList>
            <person name="Rich V.I."/>
            <person name="Pham V.D."/>
            <person name="Eppley J."/>
            <person name="Shi Y."/>
            <person name="DeLong E.F."/>
        </authorList>
    </citation>
    <scope>NUCLEOTIDE SEQUENCE</scope>
</reference>
<dbReference type="InterPro" id="IPR036108">
    <property type="entry name" value="4pyrrol_syn_uPrphyn_synt_sf"/>
</dbReference>
<evidence type="ECO:0000256" key="6">
    <source>
        <dbReference type="ARBA" id="ARBA00037589"/>
    </source>
</evidence>
<keyword evidence="5 9" id="KW-0627">Porphyrin biosynthesis</keyword>
<dbReference type="GO" id="GO:0004852">
    <property type="term" value="F:uroporphyrinogen-III synthase activity"/>
    <property type="evidence" value="ECO:0007669"/>
    <property type="project" value="UniProtKB-UniRule"/>
</dbReference>
<dbReference type="EMBL" id="GU474915">
    <property type="protein sequence ID" value="ADI19263.1"/>
    <property type="molecule type" value="Genomic_DNA"/>
</dbReference>
<evidence type="ECO:0000256" key="3">
    <source>
        <dbReference type="ARBA" id="ARBA00013109"/>
    </source>
</evidence>
<dbReference type="UniPathway" id="UPA00251">
    <property type="reaction ID" value="UER00320"/>
</dbReference>
<evidence type="ECO:0000313" key="11">
    <source>
        <dbReference type="EMBL" id="ADI19263.1"/>
    </source>
</evidence>
<dbReference type="SUPFAM" id="SSF69618">
    <property type="entry name" value="HemD-like"/>
    <property type="match status" value="1"/>
</dbReference>
<evidence type="ECO:0000259" key="10">
    <source>
        <dbReference type="Pfam" id="PF02602"/>
    </source>
</evidence>
<organism evidence="11">
    <name type="scientific">uncultured delta proteobacterium HF0200_39L23</name>
    <dbReference type="NCBI Taxonomy" id="710832"/>
    <lineage>
        <taxon>Bacteria</taxon>
        <taxon>Deltaproteobacteria</taxon>
        <taxon>environmental samples</taxon>
    </lineage>
</organism>
<proteinExistence type="inferred from homology"/>
<evidence type="ECO:0000256" key="4">
    <source>
        <dbReference type="ARBA" id="ARBA00023239"/>
    </source>
</evidence>
<comment type="similarity">
    <text evidence="2 9">Belongs to the uroporphyrinogen-III synthase family.</text>
</comment>
<name>E0XXX2_9DELT</name>
<dbReference type="PANTHER" id="PTHR38042">
    <property type="entry name" value="UROPORPHYRINOGEN-III SYNTHASE, CHLOROPLASTIC"/>
    <property type="match status" value="1"/>
</dbReference>
<dbReference type="InterPro" id="IPR003754">
    <property type="entry name" value="4pyrrol_synth_uPrphyn_synth"/>
</dbReference>
<dbReference type="GO" id="GO:0006780">
    <property type="term" value="P:uroporphyrinogen III biosynthetic process"/>
    <property type="evidence" value="ECO:0007669"/>
    <property type="project" value="UniProtKB-UniRule"/>
</dbReference>
<comment type="catalytic activity">
    <reaction evidence="8 9">
        <text>hydroxymethylbilane = uroporphyrinogen III + H2O</text>
        <dbReference type="Rhea" id="RHEA:18965"/>
        <dbReference type="ChEBI" id="CHEBI:15377"/>
        <dbReference type="ChEBI" id="CHEBI:57308"/>
        <dbReference type="ChEBI" id="CHEBI:57845"/>
        <dbReference type="EC" id="4.2.1.75"/>
    </reaction>
</comment>
<keyword evidence="4 9" id="KW-0456">Lyase</keyword>
<sequence length="259" mass="29555">MKGQNILVTRQESSDHSLSEKLLSLGAEVHNHPLISIHPPDSWDSFDQYLNQLNKIDWVVFTSRNGVLFTFKRLVELGVSTDILKSLRIACFPAAAEALRQKNIETDLVPSHHQSERLIQEFKKLNLSELCFWLVQAEEPRFTLQEELLKMNAEVMTSTVYTNRIPKTDFSPLLRLLHLKKLDWIVLASASAVRNLFSIIPSHWDSEWFNSLKVACLGEITASVAFSHGLKVEIQPEVQDFEHLVQAMADHVSNKEGRT</sequence>
<protein>
    <recommendedName>
        <fullName evidence="7 9">Uroporphyrinogen-III synthase</fullName>
        <ecNumber evidence="3 9">4.2.1.75</ecNumber>
    </recommendedName>
</protein>
<dbReference type="GO" id="GO:0006782">
    <property type="term" value="P:protoporphyrinogen IX biosynthetic process"/>
    <property type="evidence" value="ECO:0007669"/>
    <property type="project" value="UniProtKB-UniRule"/>
</dbReference>
<evidence type="ECO:0000256" key="7">
    <source>
        <dbReference type="ARBA" id="ARBA00040167"/>
    </source>
</evidence>
<dbReference type="InterPro" id="IPR039793">
    <property type="entry name" value="UROS/Hem4"/>
</dbReference>
<accession>E0XXX2</accession>
<dbReference type="Pfam" id="PF02602">
    <property type="entry name" value="HEM4"/>
    <property type="match status" value="1"/>
</dbReference>
<dbReference type="Gene3D" id="3.40.50.10090">
    <property type="match status" value="2"/>
</dbReference>
<dbReference type="AlphaFoldDB" id="E0XXX2"/>
<evidence type="ECO:0000256" key="8">
    <source>
        <dbReference type="ARBA" id="ARBA00048617"/>
    </source>
</evidence>
<feature type="domain" description="Tetrapyrrole biosynthesis uroporphyrinogen III synthase" evidence="10">
    <location>
        <begin position="18"/>
        <end position="246"/>
    </location>
</feature>